<evidence type="ECO:0000256" key="7">
    <source>
        <dbReference type="ARBA" id="ARBA00022840"/>
    </source>
</evidence>
<comment type="caution">
    <text evidence="12">The sequence shown here is derived from an EMBL/GenBank/DDBJ whole genome shotgun (WGS) entry which is preliminary data.</text>
</comment>
<feature type="binding site" evidence="9">
    <location>
        <begin position="50"/>
        <end position="57"/>
    </location>
    <ligand>
        <name>ATP</name>
        <dbReference type="ChEBI" id="CHEBI:30616"/>
    </ligand>
</feature>
<organism evidence="12 13">
    <name type="scientific">Kiloniella spongiae</name>
    <dbReference type="NCBI Taxonomy" id="1489064"/>
    <lineage>
        <taxon>Bacteria</taxon>
        <taxon>Pseudomonadati</taxon>
        <taxon>Pseudomonadota</taxon>
        <taxon>Alphaproteobacteria</taxon>
        <taxon>Rhodospirillales</taxon>
        <taxon>Kiloniellaceae</taxon>
        <taxon>Kiloniella</taxon>
    </lineage>
</organism>
<dbReference type="GO" id="GO:0006302">
    <property type="term" value="P:double-strand break repair"/>
    <property type="evidence" value="ECO:0007669"/>
    <property type="project" value="TreeGrafter"/>
</dbReference>
<dbReference type="PANTHER" id="PTHR32182">
    <property type="entry name" value="DNA REPLICATION AND REPAIR PROTEIN RECF"/>
    <property type="match status" value="1"/>
</dbReference>
<evidence type="ECO:0000256" key="3">
    <source>
        <dbReference type="ARBA" id="ARBA00020170"/>
    </source>
</evidence>
<dbReference type="PROSITE" id="PS00618">
    <property type="entry name" value="RECF_2"/>
    <property type="match status" value="1"/>
</dbReference>
<keyword evidence="13" id="KW-1185">Reference proteome</keyword>
<keyword evidence="5 9" id="KW-0235">DNA replication</keyword>
<dbReference type="InterPro" id="IPR042174">
    <property type="entry name" value="RecF_2"/>
</dbReference>
<name>A0A0H2MIU1_9PROT</name>
<dbReference type="OrthoDB" id="9803889at2"/>
<dbReference type="InterPro" id="IPR001238">
    <property type="entry name" value="DNA-binding_RecF"/>
</dbReference>
<dbReference type="Proteomes" id="UP000035444">
    <property type="component" value="Unassembled WGS sequence"/>
</dbReference>
<evidence type="ECO:0000256" key="9">
    <source>
        <dbReference type="HAMAP-Rule" id="MF_00365"/>
    </source>
</evidence>
<dbReference type="GO" id="GO:0005737">
    <property type="term" value="C:cytoplasm"/>
    <property type="evidence" value="ECO:0007669"/>
    <property type="project" value="UniProtKB-SubCell"/>
</dbReference>
<dbReference type="GO" id="GO:0003697">
    <property type="term" value="F:single-stranded DNA binding"/>
    <property type="evidence" value="ECO:0007669"/>
    <property type="project" value="UniProtKB-UniRule"/>
</dbReference>
<dbReference type="PANTHER" id="PTHR32182:SF0">
    <property type="entry name" value="DNA REPLICATION AND REPAIR PROTEIN RECF"/>
    <property type="match status" value="1"/>
</dbReference>
<evidence type="ECO:0000256" key="5">
    <source>
        <dbReference type="ARBA" id="ARBA00022705"/>
    </source>
</evidence>
<dbReference type="GO" id="GO:0000731">
    <property type="term" value="P:DNA synthesis involved in DNA repair"/>
    <property type="evidence" value="ECO:0007669"/>
    <property type="project" value="TreeGrafter"/>
</dbReference>
<dbReference type="GO" id="GO:0009432">
    <property type="term" value="P:SOS response"/>
    <property type="evidence" value="ECO:0007669"/>
    <property type="project" value="UniProtKB-UniRule"/>
</dbReference>
<evidence type="ECO:0000256" key="10">
    <source>
        <dbReference type="RuleBase" id="RU000578"/>
    </source>
</evidence>
<dbReference type="Gene3D" id="3.40.50.300">
    <property type="entry name" value="P-loop containing nucleotide triphosphate hydrolases"/>
    <property type="match status" value="1"/>
</dbReference>
<evidence type="ECO:0000256" key="6">
    <source>
        <dbReference type="ARBA" id="ARBA00022741"/>
    </source>
</evidence>
<dbReference type="GO" id="GO:0005524">
    <property type="term" value="F:ATP binding"/>
    <property type="evidence" value="ECO:0007669"/>
    <property type="project" value="UniProtKB-UniRule"/>
</dbReference>
<evidence type="ECO:0000313" key="12">
    <source>
        <dbReference type="EMBL" id="KLN60672.1"/>
    </source>
</evidence>
<dbReference type="HAMAP" id="MF_00365">
    <property type="entry name" value="RecF"/>
    <property type="match status" value="1"/>
</dbReference>
<evidence type="ECO:0000313" key="13">
    <source>
        <dbReference type="Proteomes" id="UP000035444"/>
    </source>
</evidence>
<dbReference type="Pfam" id="PF02463">
    <property type="entry name" value="SMC_N"/>
    <property type="match status" value="1"/>
</dbReference>
<comment type="subcellular location">
    <subcellularLocation>
        <location evidence="1 9 10">Cytoplasm</location>
    </subcellularLocation>
</comment>
<keyword evidence="4 9" id="KW-0963">Cytoplasm</keyword>
<dbReference type="Gene3D" id="1.20.1050.90">
    <property type="entry name" value="RecF/RecN/SMC, N-terminal domain"/>
    <property type="match status" value="1"/>
</dbReference>
<gene>
    <name evidence="9" type="primary">recF</name>
    <name evidence="12" type="ORF">WH96_09225</name>
</gene>
<dbReference type="EMBL" id="LAQL01000006">
    <property type="protein sequence ID" value="KLN60672.1"/>
    <property type="molecule type" value="Genomic_DNA"/>
</dbReference>
<keyword evidence="9 10" id="KW-0234">DNA repair</keyword>
<dbReference type="PATRIC" id="fig|1489064.4.peg.3125"/>
<comment type="similarity">
    <text evidence="2 9 10">Belongs to the RecF family.</text>
</comment>
<keyword evidence="9 10" id="KW-0227">DNA damage</keyword>
<keyword evidence="6 9" id="KW-0547">Nucleotide-binding</keyword>
<dbReference type="GO" id="GO:0006260">
    <property type="term" value="P:DNA replication"/>
    <property type="evidence" value="ECO:0007669"/>
    <property type="project" value="UniProtKB-UniRule"/>
</dbReference>
<evidence type="ECO:0000256" key="2">
    <source>
        <dbReference type="ARBA" id="ARBA00008016"/>
    </source>
</evidence>
<dbReference type="AlphaFoldDB" id="A0A0H2MIU1"/>
<keyword evidence="9 10" id="KW-0742">SOS response</keyword>
<evidence type="ECO:0000256" key="4">
    <source>
        <dbReference type="ARBA" id="ARBA00022490"/>
    </source>
</evidence>
<evidence type="ECO:0000256" key="1">
    <source>
        <dbReference type="ARBA" id="ARBA00004496"/>
    </source>
</evidence>
<evidence type="ECO:0000259" key="11">
    <source>
        <dbReference type="Pfam" id="PF02463"/>
    </source>
</evidence>
<evidence type="ECO:0000256" key="8">
    <source>
        <dbReference type="ARBA" id="ARBA00023125"/>
    </source>
</evidence>
<accession>A0A0H2MIU1</accession>
<keyword evidence="8 9" id="KW-0238">DNA-binding</keyword>
<dbReference type="InterPro" id="IPR018078">
    <property type="entry name" value="DNA-binding_RecF_CS"/>
</dbReference>
<dbReference type="STRING" id="1489064.WH96_09225"/>
<proteinExistence type="inferred from homology"/>
<protein>
    <recommendedName>
        <fullName evidence="3 9">DNA replication and repair protein RecF</fullName>
    </recommendedName>
</protein>
<dbReference type="InterPro" id="IPR003395">
    <property type="entry name" value="RecF/RecN/SMC_N"/>
</dbReference>
<dbReference type="NCBIfam" id="TIGR00611">
    <property type="entry name" value="recf"/>
    <property type="match status" value="1"/>
</dbReference>
<keyword evidence="7 9" id="KW-0067">ATP-binding</keyword>
<comment type="function">
    <text evidence="9 10">The RecF protein is involved in DNA metabolism; it is required for DNA replication and normal SOS inducibility. RecF binds preferentially to single-stranded, linear DNA. It also seems to bind ATP.</text>
</comment>
<dbReference type="SUPFAM" id="SSF52540">
    <property type="entry name" value="P-loop containing nucleoside triphosphate hydrolases"/>
    <property type="match status" value="1"/>
</dbReference>
<reference evidence="12 13" key="1">
    <citation type="submission" date="2015-03" db="EMBL/GenBank/DDBJ databases">
        <title>Genome Sequence of Kiloniella spongiae MEBiC09566, isolated from a marine sponge.</title>
        <authorList>
            <person name="Shao Z."/>
            <person name="Wang L."/>
            <person name="Li X."/>
        </authorList>
    </citation>
    <scope>NUCLEOTIDE SEQUENCE [LARGE SCALE GENOMIC DNA]</scope>
    <source>
        <strain evidence="12 13">MEBiC09566</strain>
    </source>
</reference>
<dbReference type="InterPro" id="IPR027417">
    <property type="entry name" value="P-loop_NTPase"/>
</dbReference>
<sequence>MQAAAQNGSSFVTDEILSETLWLRRVVLTQFRSYERAEITVDARPVILTGANGVGKTNLLEAISLMTPGRGLRSASLPEIARRSAPETPEAWAVAAEVMTEDGPRDIGTGRDPLNMNGTSRERRIVRVDGENCKSQQALAEVFSTIWLTPQMDGLLRDGAAGRRKFLDRLVLGFDPAHAGNTSAYDHALRERSRLLKAGNSDAAWLSTLEDRMARHGVAIAVARREMTEKLIDACAQTVGDFPIAGLALEGTVEGWLDEKPALLVEEDLRSCLADSRSKDAITGGASWGPHRSDLMVHHQEKDMPTALCSTGEQKALLLSIVLAHARLVMLERGAAPLMLLDEVVAHLDEKRRKSLFDEILHLRCQAWMTGTDANVFTDMGEKAQYLTIKDGAVLLAHTGE</sequence>
<dbReference type="PROSITE" id="PS00617">
    <property type="entry name" value="RECF_1"/>
    <property type="match status" value="1"/>
</dbReference>
<feature type="domain" description="RecF/RecN/SMC N-terminal" evidence="11">
    <location>
        <begin position="23"/>
        <end position="382"/>
    </location>
</feature>